<keyword evidence="2" id="KW-0547">Nucleotide-binding</keyword>
<keyword evidence="3" id="KW-1185">Reference proteome</keyword>
<evidence type="ECO:0000259" key="1">
    <source>
        <dbReference type="Pfam" id="PF03796"/>
    </source>
</evidence>
<dbReference type="GO" id="GO:0004386">
    <property type="term" value="F:helicase activity"/>
    <property type="evidence" value="ECO:0007669"/>
    <property type="project" value="UniProtKB-KW"/>
</dbReference>
<reference evidence="2 3" key="1">
    <citation type="journal article" date="2011" name="Front. Microbiol.">
        <title>Genomic signatures of strain selection and enhancement in Bacillus atrophaeus var. globigii, a historical biowarfare simulant.</title>
        <authorList>
            <person name="Gibbons H.S."/>
            <person name="Broomall S.M."/>
            <person name="McNew L.A."/>
            <person name="Daligault H."/>
            <person name="Chapman C."/>
            <person name="Bruce D."/>
            <person name="Karavis M."/>
            <person name="Krepps M."/>
            <person name="McGregor P.A."/>
            <person name="Hong C."/>
            <person name="Park K.H."/>
            <person name="Akmal A."/>
            <person name="Feldman A."/>
            <person name="Lin J.S."/>
            <person name="Chang W.E."/>
            <person name="Higgs B.W."/>
            <person name="Demirev P."/>
            <person name="Lindquist J."/>
            <person name="Liem A."/>
            <person name="Fochler E."/>
            <person name="Read T.D."/>
            <person name="Tapia R."/>
            <person name="Johnson S."/>
            <person name="Bishop-Lilly K.A."/>
            <person name="Detter C."/>
            <person name="Han C."/>
            <person name="Sozhamannan S."/>
            <person name="Rosenzweig C.N."/>
            <person name="Skowronski E.W."/>
        </authorList>
    </citation>
    <scope>NUCLEOTIDE SEQUENCE [LARGE SCALE GENOMIC DNA]</scope>
    <source>
        <strain evidence="2 3">1942</strain>
    </source>
</reference>
<organism evidence="2 3">
    <name type="scientific">Bacillus atrophaeus (strain 1942)</name>
    <dbReference type="NCBI Taxonomy" id="720555"/>
    <lineage>
        <taxon>Bacteria</taxon>
        <taxon>Bacillati</taxon>
        <taxon>Bacillota</taxon>
        <taxon>Bacilli</taxon>
        <taxon>Bacillales</taxon>
        <taxon>Bacillaceae</taxon>
        <taxon>Bacillus</taxon>
    </lineage>
</organism>
<evidence type="ECO:0000313" key="2">
    <source>
        <dbReference type="EMBL" id="ADP32886.1"/>
    </source>
</evidence>
<sequence>MSMIEHQLISKVLEENNFHIMNKYNIKQVDFYNIPEVYEFVQSYVNEHGQTPDYRTVVGEFESFNYLPETADSFAYLAKALKNSTAKREAVMLLQKEAGKKFDELQGVEYINWMANEISRIQSMANATSYSGVNYAVNGDERWNTYQENKENRSFKFIPTPYDSLTKWLGGGFELGDYILLQAYTNRGKSWIGSHIGVTAWLNKFGVLHYSPELSEVQQTQRNDTLIGHFNNVHLKLGQLDDEQAYRSYLDNFKDTNETPYIIKTMEHLPEGLSVDVIEADLQANPDIGMVIIDGFNLMTHKGRGSNRDSMSTTSRQLRQVFGRHQVAGLVIHQTPTSAEKDNKEDDETGARMVKPPELHQYSETIAVIQDASTILSYDQRDGIGKILLSKTRTPNVNKELTLHCDFNHGYIKEATAIDYI</sequence>
<accession>A0ABM5LY64</accession>
<dbReference type="EMBL" id="CP002207">
    <property type="protein sequence ID" value="ADP32886.1"/>
    <property type="molecule type" value="Genomic_DNA"/>
</dbReference>
<dbReference type="Gene3D" id="3.40.50.300">
    <property type="entry name" value="P-loop containing nucleotide triphosphate hydrolases"/>
    <property type="match status" value="1"/>
</dbReference>
<dbReference type="Proteomes" id="UP000006867">
    <property type="component" value="Chromosome"/>
</dbReference>
<dbReference type="InterPro" id="IPR027417">
    <property type="entry name" value="P-loop_NTPase"/>
</dbReference>
<dbReference type="SUPFAM" id="SSF52540">
    <property type="entry name" value="P-loop containing nucleoside triphosphate hydrolases"/>
    <property type="match status" value="1"/>
</dbReference>
<evidence type="ECO:0000313" key="3">
    <source>
        <dbReference type="Proteomes" id="UP000006867"/>
    </source>
</evidence>
<protein>
    <submittedName>
        <fullName evidence="2">Replicative DNA helicase</fullName>
    </submittedName>
</protein>
<dbReference type="Pfam" id="PF03796">
    <property type="entry name" value="DnaB_C"/>
    <property type="match status" value="1"/>
</dbReference>
<dbReference type="RefSeq" id="WP_004429571.1">
    <property type="nucleotide sequence ID" value="NC_014639.1"/>
</dbReference>
<proteinExistence type="predicted"/>
<name>A0ABM5LY64_BACA1</name>
<keyword evidence="2" id="KW-0378">Hydrolase</keyword>
<gene>
    <name evidence="2" type="ordered locus">BATR1942_09765</name>
</gene>
<dbReference type="InterPro" id="IPR007694">
    <property type="entry name" value="DNA_helicase_DnaB-like_C"/>
</dbReference>
<keyword evidence="2" id="KW-0347">Helicase</keyword>
<keyword evidence="2" id="KW-0067">ATP-binding</keyword>
<feature type="domain" description="SF4 helicase" evidence="1">
    <location>
        <begin position="158"/>
        <end position="343"/>
    </location>
</feature>